<comment type="caution">
    <text evidence="3">The sequence shown here is derived from an EMBL/GenBank/DDBJ whole genome shotgun (WGS) entry which is preliminary data.</text>
</comment>
<organism evidence="3 4">
    <name type="scientific">Terribacillus saccharophilus</name>
    <dbReference type="NCBI Taxonomy" id="361277"/>
    <lineage>
        <taxon>Bacteria</taxon>
        <taxon>Bacillati</taxon>
        <taxon>Bacillota</taxon>
        <taxon>Bacilli</taxon>
        <taxon>Bacillales</taxon>
        <taxon>Bacillaceae</taxon>
        <taxon>Terribacillus</taxon>
    </lineage>
</organism>
<dbReference type="EMBL" id="NPBH01000003">
    <property type="protein sequence ID" value="PAE09511.1"/>
    <property type="molecule type" value="Genomic_DNA"/>
</dbReference>
<dbReference type="InterPro" id="IPR036209">
    <property type="entry name" value="YwmB-like_sf"/>
</dbReference>
<dbReference type="Pfam" id="PF08680">
    <property type="entry name" value="DUF1779"/>
    <property type="match status" value="1"/>
</dbReference>
<name>A0A268HI01_9BACI</name>
<dbReference type="EMBL" id="NPBJ01000021">
    <property type="protein sequence ID" value="PAD99730.1"/>
    <property type="molecule type" value="Genomic_DNA"/>
</dbReference>
<reference evidence="4 5" key="1">
    <citation type="submission" date="2017-07" db="EMBL/GenBank/DDBJ databases">
        <title>Isolation and whole genome analysis of endospore-forming bacteria from heroin.</title>
        <authorList>
            <person name="Kalinowski J."/>
            <person name="Ahrens B."/>
            <person name="Al-Dilaimi A."/>
            <person name="Winkler A."/>
            <person name="Wibberg D."/>
            <person name="Schleenbecker U."/>
            <person name="Ruckert C."/>
            <person name="Wolfel R."/>
            <person name="Grass G."/>
        </authorList>
    </citation>
    <scope>NUCLEOTIDE SEQUENCE [LARGE SCALE GENOMIC DNA]</scope>
    <source>
        <strain evidence="3 4">7509</strain>
        <strain evidence="2 5">7517-1</strain>
    </source>
</reference>
<keyword evidence="5" id="KW-1185">Reference proteome</keyword>
<dbReference type="InterPro" id="IPR014794">
    <property type="entry name" value="DUF1779"/>
</dbReference>
<evidence type="ECO:0000313" key="2">
    <source>
        <dbReference type="EMBL" id="PAD99730.1"/>
    </source>
</evidence>
<dbReference type="Proteomes" id="UP000216475">
    <property type="component" value="Unassembled WGS sequence"/>
</dbReference>
<sequence>MVGQGIKKMKHYLGLIVVIIMLLGNSIESYGAAKADVSKDVNRMYDVLESEGAELMSFEITIRETISRDDIEGKLMDLNNVGTIVEEKTENATKFMVHTPHKQNAIAERILLVVPTDKEYQAELIYTVSGSKWTEKVQQSVQDLTSAAQSQFFTYNASKFACLKAGFGDKISGGILFQNVMKKLDVQPLTNMQDNVYTTTTGYTTQLKASRSLADNMNIQLALHDGNGQSTVTVGTPIITTEY</sequence>
<accession>A0A268HI01</accession>
<evidence type="ECO:0000313" key="4">
    <source>
        <dbReference type="Proteomes" id="UP000216475"/>
    </source>
</evidence>
<feature type="transmembrane region" description="Helical" evidence="1">
    <location>
        <begin position="12"/>
        <end position="33"/>
    </location>
</feature>
<dbReference type="OrthoDB" id="2374820at2"/>
<keyword evidence="1" id="KW-0812">Transmembrane</keyword>
<evidence type="ECO:0000256" key="1">
    <source>
        <dbReference type="SAM" id="Phobius"/>
    </source>
</evidence>
<dbReference type="Proteomes" id="UP000216852">
    <property type="component" value="Unassembled WGS sequence"/>
</dbReference>
<keyword evidence="1" id="KW-1133">Transmembrane helix</keyword>
<gene>
    <name evidence="2" type="ORF">CHH48_10795</name>
    <name evidence="3" type="ORF">CHI12_00715</name>
</gene>
<protein>
    <recommendedName>
        <fullName evidence="6">TATA-box binding</fullName>
    </recommendedName>
</protein>
<keyword evidence="1" id="KW-0472">Membrane</keyword>
<dbReference type="AlphaFoldDB" id="A0A268HI01"/>
<evidence type="ECO:0000313" key="5">
    <source>
        <dbReference type="Proteomes" id="UP000216852"/>
    </source>
</evidence>
<evidence type="ECO:0000313" key="3">
    <source>
        <dbReference type="EMBL" id="PAE09511.1"/>
    </source>
</evidence>
<dbReference type="Gene3D" id="3.30.360.40">
    <property type="entry name" value="YwmB-like"/>
    <property type="match status" value="1"/>
</dbReference>
<proteinExistence type="predicted"/>
<dbReference type="Gene3D" id="3.30.2030.10">
    <property type="entry name" value="YwmB-like"/>
    <property type="match status" value="1"/>
</dbReference>
<dbReference type="SUPFAM" id="SSF143842">
    <property type="entry name" value="YwmB-like"/>
    <property type="match status" value="1"/>
</dbReference>
<evidence type="ECO:0008006" key="6">
    <source>
        <dbReference type="Google" id="ProtNLM"/>
    </source>
</evidence>